<keyword evidence="3" id="KW-0804">Transcription</keyword>
<dbReference type="PROSITE" id="PS51063">
    <property type="entry name" value="HTH_CRP_2"/>
    <property type="match status" value="1"/>
</dbReference>
<dbReference type="GO" id="GO:0042391">
    <property type="term" value="P:regulation of membrane potential"/>
    <property type="evidence" value="ECO:0007669"/>
    <property type="project" value="TreeGrafter"/>
</dbReference>
<name>A0A839JWF0_9FIRM</name>
<dbReference type="SUPFAM" id="SSF46785">
    <property type="entry name" value="Winged helix' DNA-binding domain"/>
    <property type="match status" value="1"/>
</dbReference>
<dbReference type="InterPro" id="IPR050818">
    <property type="entry name" value="KCNH_animal-type"/>
</dbReference>
<keyword evidence="2" id="KW-0238">DNA-binding</keyword>
<accession>A0A839JWF0</accession>
<proteinExistence type="predicted"/>
<dbReference type="InterPro" id="IPR014710">
    <property type="entry name" value="RmlC-like_jellyroll"/>
</dbReference>
<reference evidence="6 7" key="1">
    <citation type="submission" date="2020-07" db="EMBL/GenBank/DDBJ databases">
        <title>Characterization and genome sequencing of isolate MD1, a novel member within the family Lachnospiraceae.</title>
        <authorList>
            <person name="Rettenmaier R."/>
            <person name="Di Bello L."/>
            <person name="Zinser C."/>
            <person name="Scheitz K."/>
            <person name="Liebl W."/>
            <person name="Zverlov V."/>
        </authorList>
    </citation>
    <scope>NUCLEOTIDE SEQUENCE [LARGE SCALE GENOMIC DNA]</scope>
    <source>
        <strain evidence="6 7">MD1</strain>
    </source>
</reference>
<feature type="domain" description="HTH crp-type" evidence="5">
    <location>
        <begin position="151"/>
        <end position="220"/>
    </location>
</feature>
<dbReference type="InterPro" id="IPR012318">
    <property type="entry name" value="HTH_CRP"/>
</dbReference>
<evidence type="ECO:0000313" key="7">
    <source>
        <dbReference type="Proteomes" id="UP000574276"/>
    </source>
</evidence>
<dbReference type="GO" id="GO:0005886">
    <property type="term" value="C:plasma membrane"/>
    <property type="evidence" value="ECO:0007669"/>
    <property type="project" value="TreeGrafter"/>
</dbReference>
<organism evidence="6 7">
    <name type="scientific">Variimorphobacter saccharofermentans</name>
    <dbReference type="NCBI Taxonomy" id="2755051"/>
    <lineage>
        <taxon>Bacteria</taxon>
        <taxon>Bacillati</taxon>
        <taxon>Bacillota</taxon>
        <taxon>Clostridia</taxon>
        <taxon>Lachnospirales</taxon>
        <taxon>Lachnospiraceae</taxon>
        <taxon>Variimorphobacter</taxon>
    </lineage>
</organism>
<dbReference type="RefSeq" id="WP_228351738.1">
    <property type="nucleotide sequence ID" value="NZ_JACEGA010000001.1"/>
</dbReference>
<keyword evidence="1" id="KW-0805">Transcription regulation</keyword>
<feature type="domain" description="Cyclic nucleotide-binding" evidence="4">
    <location>
        <begin position="10"/>
        <end position="133"/>
    </location>
</feature>
<dbReference type="PANTHER" id="PTHR10217:SF435">
    <property type="entry name" value="POTASSIUM VOLTAGE-GATED CHANNEL PROTEIN EAG"/>
    <property type="match status" value="1"/>
</dbReference>
<dbReference type="Proteomes" id="UP000574276">
    <property type="component" value="Unassembled WGS sequence"/>
</dbReference>
<dbReference type="PROSITE" id="PS50042">
    <property type="entry name" value="CNMP_BINDING_3"/>
    <property type="match status" value="1"/>
</dbReference>
<evidence type="ECO:0000256" key="3">
    <source>
        <dbReference type="ARBA" id="ARBA00023163"/>
    </source>
</evidence>
<evidence type="ECO:0000259" key="4">
    <source>
        <dbReference type="PROSITE" id="PS50042"/>
    </source>
</evidence>
<keyword evidence="7" id="KW-1185">Reference proteome</keyword>
<dbReference type="Gene3D" id="2.60.120.10">
    <property type="entry name" value="Jelly Rolls"/>
    <property type="match status" value="1"/>
</dbReference>
<dbReference type="GO" id="GO:0005249">
    <property type="term" value="F:voltage-gated potassium channel activity"/>
    <property type="evidence" value="ECO:0007669"/>
    <property type="project" value="TreeGrafter"/>
</dbReference>
<dbReference type="SMART" id="SM00100">
    <property type="entry name" value="cNMP"/>
    <property type="match status" value="1"/>
</dbReference>
<dbReference type="InterPro" id="IPR036390">
    <property type="entry name" value="WH_DNA-bd_sf"/>
</dbReference>
<dbReference type="GO" id="GO:0006355">
    <property type="term" value="P:regulation of DNA-templated transcription"/>
    <property type="evidence" value="ECO:0007669"/>
    <property type="project" value="InterPro"/>
</dbReference>
<dbReference type="CDD" id="cd00038">
    <property type="entry name" value="CAP_ED"/>
    <property type="match status" value="1"/>
</dbReference>
<dbReference type="Pfam" id="PF00027">
    <property type="entry name" value="cNMP_binding"/>
    <property type="match status" value="1"/>
</dbReference>
<sequence length="221" mass="26360">MKDILENHPLFKGINKTELEKLLKCLSLIKKSYKKDEYIIHEGNQINFIGLIISGRIFMEKEDYAGNIYFYTEIHQDNLFGEVFICPHIQSSTVNYRAATDCTVLFIKYDNILHLCKNNCRYHQRLNENLVNLLAYKCRSLMDKIEIISKKTIRERILAYLLQLSVEQSNPRQVTSPFNHKEMASFLCVNRSSMLRELHKMKEEHLLDFKRNMFHLYFQKR</sequence>
<dbReference type="InterPro" id="IPR000595">
    <property type="entry name" value="cNMP-bd_dom"/>
</dbReference>
<gene>
    <name evidence="6" type="ORF">H0486_03825</name>
</gene>
<dbReference type="InterPro" id="IPR018490">
    <property type="entry name" value="cNMP-bd_dom_sf"/>
</dbReference>
<dbReference type="GO" id="GO:0003677">
    <property type="term" value="F:DNA binding"/>
    <property type="evidence" value="ECO:0007669"/>
    <property type="project" value="UniProtKB-KW"/>
</dbReference>
<evidence type="ECO:0000313" key="6">
    <source>
        <dbReference type="EMBL" id="MBB2182003.1"/>
    </source>
</evidence>
<dbReference type="AlphaFoldDB" id="A0A839JWF0"/>
<dbReference type="PANTHER" id="PTHR10217">
    <property type="entry name" value="VOLTAGE AND LIGAND GATED POTASSIUM CHANNEL"/>
    <property type="match status" value="1"/>
</dbReference>
<evidence type="ECO:0000256" key="2">
    <source>
        <dbReference type="ARBA" id="ARBA00023125"/>
    </source>
</evidence>
<evidence type="ECO:0000256" key="1">
    <source>
        <dbReference type="ARBA" id="ARBA00023015"/>
    </source>
</evidence>
<evidence type="ECO:0000259" key="5">
    <source>
        <dbReference type="PROSITE" id="PS51063"/>
    </source>
</evidence>
<dbReference type="Pfam" id="PF13545">
    <property type="entry name" value="HTH_Crp_2"/>
    <property type="match status" value="1"/>
</dbReference>
<comment type="caution">
    <text evidence="6">The sequence shown here is derived from an EMBL/GenBank/DDBJ whole genome shotgun (WGS) entry which is preliminary data.</text>
</comment>
<protein>
    <submittedName>
        <fullName evidence="6">Crp/Fnr family transcriptional regulator</fullName>
    </submittedName>
</protein>
<dbReference type="SUPFAM" id="SSF51206">
    <property type="entry name" value="cAMP-binding domain-like"/>
    <property type="match status" value="1"/>
</dbReference>
<dbReference type="EMBL" id="JACEGA010000001">
    <property type="protein sequence ID" value="MBB2182003.1"/>
    <property type="molecule type" value="Genomic_DNA"/>
</dbReference>